<reference evidence="1 2" key="1">
    <citation type="submission" date="2019-08" db="EMBL/GenBank/DDBJ databases">
        <title>Lewinella sp. strain SSH13 Genome sequencing and assembly.</title>
        <authorList>
            <person name="Kim I."/>
        </authorList>
    </citation>
    <scope>NUCLEOTIDE SEQUENCE [LARGE SCALE GENOMIC DNA]</scope>
    <source>
        <strain evidence="1 2">SSH13</strain>
    </source>
</reference>
<evidence type="ECO:0000313" key="2">
    <source>
        <dbReference type="Proteomes" id="UP000321907"/>
    </source>
</evidence>
<dbReference type="Proteomes" id="UP000321907">
    <property type="component" value="Unassembled WGS sequence"/>
</dbReference>
<comment type="caution">
    <text evidence="1">The sequence shown here is derived from an EMBL/GenBank/DDBJ whole genome shotgun (WGS) entry which is preliminary data.</text>
</comment>
<gene>
    <name evidence="1" type="ORF">FUA23_07605</name>
</gene>
<evidence type="ECO:0000313" key="1">
    <source>
        <dbReference type="EMBL" id="TXF90097.1"/>
    </source>
</evidence>
<proteinExistence type="predicted"/>
<keyword evidence="2" id="KW-1185">Reference proteome</keyword>
<dbReference type="RefSeq" id="WP_147930136.1">
    <property type="nucleotide sequence ID" value="NZ_VOXD01000009.1"/>
</dbReference>
<dbReference type="OrthoDB" id="1953107at2"/>
<protein>
    <recommendedName>
        <fullName evidence="3">Serpin domain-containing protein</fullName>
    </recommendedName>
</protein>
<dbReference type="AlphaFoldDB" id="A0A5C7FUU3"/>
<evidence type="ECO:0008006" key="3">
    <source>
        <dbReference type="Google" id="ProtNLM"/>
    </source>
</evidence>
<name>A0A5C7FUU3_9BACT</name>
<dbReference type="EMBL" id="VOXD01000009">
    <property type="protein sequence ID" value="TXF90097.1"/>
    <property type="molecule type" value="Genomic_DNA"/>
</dbReference>
<sequence>MIISSLPLTGAVFNGNYLWSVAMNLAWNELVEHQLGGSATIKTEDPALRQLVDRLNTAVFNQDLLDPAAYFVRSGIGQKDVLKAREDLLRERDVRQSLLNDLTLQPLDIFSYARFGKKLSWKSSFSPYSGRFMGESVGAFRAKDVTAPGLDLLDYDPSNPEKTVLRLHSDNGQDEVYLLGGYTPGREAEMTERVRRSEWPNAQRLNRIDAVCVPNISFNVHREYSSMVGQQLINPLYPDAIIARMESDTSFTMNHEGARVEDEAVITLSRSAAPRIRKDIRFETPFMVVVKQQNNDLPYLVLGITNTRFLEPEEG</sequence>
<accession>A0A5C7FUU3</accession>
<organism evidence="1 2">
    <name type="scientific">Neolewinella aurantiaca</name>
    <dbReference type="NCBI Taxonomy" id="2602767"/>
    <lineage>
        <taxon>Bacteria</taxon>
        <taxon>Pseudomonadati</taxon>
        <taxon>Bacteroidota</taxon>
        <taxon>Saprospiria</taxon>
        <taxon>Saprospirales</taxon>
        <taxon>Lewinellaceae</taxon>
        <taxon>Neolewinella</taxon>
    </lineage>
</organism>